<comment type="caution">
    <text evidence="2">The sequence shown here is derived from an EMBL/GenBank/DDBJ whole genome shotgun (WGS) entry which is preliminary data.</text>
</comment>
<evidence type="ECO:0000256" key="1">
    <source>
        <dbReference type="SAM" id="Phobius"/>
    </source>
</evidence>
<keyword evidence="3" id="KW-1185">Reference proteome</keyword>
<name>A0ABR6Z5X8_9BURK</name>
<keyword evidence="1" id="KW-0812">Transmembrane</keyword>
<protein>
    <submittedName>
        <fullName evidence="2">DUF2177 family protein</fullName>
    </submittedName>
</protein>
<dbReference type="Pfam" id="PF09945">
    <property type="entry name" value="DUF2177"/>
    <property type="match status" value="1"/>
</dbReference>
<organism evidence="2 3">
    <name type="scientific">Undibacterium umbellatum</name>
    <dbReference type="NCBI Taxonomy" id="2762300"/>
    <lineage>
        <taxon>Bacteria</taxon>
        <taxon>Pseudomonadati</taxon>
        <taxon>Pseudomonadota</taxon>
        <taxon>Betaproteobacteria</taxon>
        <taxon>Burkholderiales</taxon>
        <taxon>Oxalobacteraceae</taxon>
        <taxon>Undibacterium</taxon>
    </lineage>
</organism>
<feature type="transmembrane region" description="Helical" evidence="1">
    <location>
        <begin position="114"/>
        <end position="137"/>
    </location>
</feature>
<gene>
    <name evidence="2" type="ORF">H8L47_06210</name>
</gene>
<sequence length="142" mass="14860">MLSTVTSPTGKQLLIAYGAALVAMLGLDAIWLGLLMGSTYQAYLGDLMLPQPRLIPAALFYLLYSSGLLVLGILPALRAQSWRQAACLCGLLGLVAYGTYDLSNLATLKAWPPMLAAIDICWGAALSACAGTLGYFAGSRSA</sequence>
<dbReference type="InterPro" id="IPR018687">
    <property type="entry name" value="DUF2177_membr"/>
</dbReference>
<proteinExistence type="predicted"/>
<reference evidence="2 3" key="1">
    <citation type="submission" date="2020-08" db="EMBL/GenBank/DDBJ databases">
        <title>Novel species isolated from subtropical streams in China.</title>
        <authorList>
            <person name="Lu H."/>
        </authorList>
    </citation>
    <scope>NUCLEOTIDE SEQUENCE [LARGE SCALE GENOMIC DNA]</scope>
    <source>
        <strain evidence="2 3">NL8W</strain>
    </source>
</reference>
<evidence type="ECO:0000313" key="2">
    <source>
        <dbReference type="EMBL" id="MBC3907152.1"/>
    </source>
</evidence>
<keyword evidence="1" id="KW-0472">Membrane</keyword>
<feature type="transmembrane region" description="Helical" evidence="1">
    <location>
        <begin position="85"/>
        <end position="102"/>
    </location>
</feature>
<accession>A0ABR6Z5X8</accession>
<dbReference type="Proteomes" id="UP000646911">
    <property type="component" value="Unassembled WGS sequence"/>
</dbReference>
<evidence type="ECO:0000313" key="3">
    <source>
        <dbReference type="Proteomes" id="UP000646911"/>
    </source>
</evidence>
<feature type="transmembrane region" description="Helical" evidence="1">
    <location>
        <begin position="54"/>
        <end position="73"/>
    </location>
</feature>
<dbReference type="EMBL" id="JACOFX010000002">
    <property type="protein sequence ID" value="MBC3907152.1"/>
    <property type="molecule type" value="Genomic_DNA"/>
</dbReference>
<feature type="transmembrane region" description="Helical" evidence="1">
    <location>
        <begin position="12"/>
        <end position="34"/>
    </location>
</feature>
<keyword evidence="1" id="KW-1133">Transmembrane helix</keyword>